<dbReference type="GO" id="GO:0010117">
    <property type="term" value="P:photoprotection"/>
    <property type="evidence" value="ECO:0000318"/>
    <property type="project" value="GO_Central"/>
</dbReference>
<evidence type="ECO:0000313" key="8">
    <source>
        <dbReference type="Proteomes" id="UP000008810"/>
    </source>
</evidence>
<dbReference type="RefSeq" id="XP_010235051.1">
    <property type="nucleotide sequence ID" value="XM_010236749.3"/>
</dbReference>
<dbReference type="InterPro" id="IPR039633">
    <property type="entry name" value="PAP"/>
</dbReference>
<comment type="subcellular location">
    <subcellularLocation>
        <location evidence="1">Plastid</location>
    </subcellularLocation>
</comment>
<feature type="region of interest" description="Disordered" evidence="4">
    <location>
        <begin position="36"/>
        <end position="126"/>
    </location>
</feature>
<evidence type="ECO:0000256" key="3">
    <source>
        <dbReference type="ARBA" id="ARBA00022946"/>
    </source>
</evidence>
<dbReference type="InterPro" id="IPR006843">
    <property type="entry name" value="PAP/fibrillin_dom"/>
</dbReference>
<dbReference type="Pfam" id="PF04755">
    <property type="entry name" value="PAP_fibrillin"/>
    <property type="match status" value="1"/>
</dbReference>
<dbReference type="PANTHER" id="PTHR31906">
    <property type="entry name" value="PLASTID-LIPID-ASSOCIATED PROTEIN 4, CHLOROPLASTIC-RELATED"/>
    <property type="match status" value="1"/>
</dbReference>
<gene>
    <name evidence="7" type="primary">LOC100840444</name>
    <name evidence="6" type="ORF">BRADI_3g34400v3</name>
</gene>
<evidence type="ECO:0000313" key="6">
    <source>
        <dbReference type="EMBL" id="KQJ97973.1"/>
    </source>
</evidence>
<dbReference type="AlphaFoldDB" id="I1I6H9"/>
<evidence type="ECO:0000256" key="4">
    <source>
        <dbReference type="SAM" id="MobiDB-lite"/>
    </source>
</evidence>
<reference evidence="6" key="2">
    <citation type="submission" date="2017-06" db="EMBL/GenBank/DDBJ databases">
        <title>WGS assembly of Brachypodium distachyon.</title>
        <authorList>
            <consortium name="The International Brachypodium Initiative"/>
            <person name="Lucas S."/>
            <person name="Harmon-Smith M."/>
            <person name="Lail K."/>
            <person name="Tice H."/>
            <person name="Grimwood J."/>
            <person name="Bruce D."/>
            <person name="Barry K."/>
            <person name="Shu S."/>
            <person name="Lindquist E."/>
            <person name="Wang M."/>
            <person name="Pitluck S."/>
            <person name="Vogel J.P."/>
            <person name="Garvin D.F."/>
            <person name="Mockler T.C."/>
            <person name="Schmutz J."/>
            <person name="Rokhsar D."/>
            <person name="Bevan M.W."/>
        </authorList>
    </citation>
    <scope>NUCLEOTIDE SEQUENCE</scope>
    <source>
        <strain evidence="6">Bd21</strain>
    </source>
</reference>
<dbReference type="OrthoDB" id="498392at2759"/>
<keyword evidence="3" id="KW-0809">Transit peptide</keyword>
<accession>I1I6H9</accession>
<reference evidence="6 7" key="1">
    <citation type="journal article" date="2010" name="Nature">
        <title>Genome sequencing and analysis of the model grass Brachypodium distachyon.</title>
        <authorList>
            <consortium name="International Brachypodium Initiative"/>
        </authorList>
    </citation>
    <scope>NUCLEOTIDE SEQUENCE [LARGE SCALE GENOMIC DNA]</scope>
    <source>
        <strain evidence="6 7">Bd21</strain>
    </source>
</reference>
<evidence type="ECO:0000313" key="7">
    <source>
        <dbReference type="EnsemblPlants" id="KQJ97973"/>
    </source>
</evidence>
<reference evidence="7" key="3">
    <citation type="submission" date="2018-08" db="UniProtKB">
        <authorList>
            <consortium name="EnsemblPlants"/>
        </authorList>
    </citation>
    <scope>IDENTIFICATION</scope>
    <source>
        <strain evidence="7">cv. Bd21</strain>
    </source>
</reference>
<evidence type="ECO:0000259" key="5">
    <source>
        <dbReference type="Pfam" id="PF04755"/>
    </source>
</evidence>
<proteinExistence type="predicted"/>
<dbReference type="Gramene" id="KQJ97973">
    <property type="protein sequence ID" value="KQJ97973"/>
    <property type="gene ID" value="BRADI_3g34400v3"/>
</dbReference>
<dbReference type="EMBL" id="CM000882">
    <property type="protein sequence ID" value="KQJ97973.1"/>
    <property type="molecule type" value="Genomic_DNA"/>
</dbReference>
<dbReference type="FunCoup" id="I1I6H9">
    <property type="interactions" value="1299"/>
</dbReference>
<dbReference type="HOGENOM" id="CLU_045041_0_2_1"/>
<dbReference type="GO" id="GO:0009535">
    <property type="term" value="C:chloroplast thylakoid membrane"/>
    <property type="evidence" value="ECO:0000318"/>
    <property type="project" value="GO_Central"/>
</dbReference>
<evidence type="ECO:0000256" key="2">
    <source>
        <dbReference type="ARBA" id="ARBA00022640"/>
    </source>
</evidence>
<dbReference type="GO" id="GO:0010287">
    <property type="term" value="C:plastoglobule"/>
    <property type="evidence" value="ECO:0007669"/>
    <property type="project" value="EnsemblPlants"/>
</dbReference>
<dbReference type="GO" id="GO:0009753">
    <property type="term" value="P:response to jasmonic acid"/>
    <property type="evidence" value="ECO:0007669"/>
    <property type="project" value="EnsemblPlants"/>
</dbReference>
<dbReference type="eggNOG" id="ENOG502QQMX">
    <property type="taxonomic scope" value="Eukaryota"/>
</dbReference>
<organism evidence="6">
    <name type="scientific">Brachypodium distachyon</name>
    <name type="common">Purple false brome</name>
    <name type="synonym">Trachynia distachya</name>
    <dbReference type="NCBI Taxonomy" id="15368"/>
    <lineage>
        <taxon>Eukaryota</taxon>
        <taxon>Viridiplantae</taxon>
        <taxon>Streptophyta</taxon>
        <taxon>Embryophyta</taxon>
        <taxon>Tracheophyta</taxon>
        <taxon>Spermatophyta</taxon>
        <taxon>Magnoliopsida</taxon>
        <taxon>Liliopsida</taxon>
        <taxon>Poales</taxon>
        <taxon>Poaceae</taxon>
        <taxon>BOP clade</taxon>
        <taxon>Pooideae</taxon>
        <taxon>Stipodae</taxon>
        <taxon>Brachypodieae</taxon>
        <taxon>Brachypodium</taxon>
    </lineage>
</organism>
<name>I1I6H9_BRADI</name>
<feature type="domain" description="Plastid lipid-associated protein/fibrillin conserved" evidence="5">
    <location>
        <begin position="127"/>
        <end position="343"/>
    </location>
</feature>
<sequence length="351" mass="36991">MAPLFATTHAALLPISPGTASPAALLRAGRLRIRPAPRRRVIRAAASGKPDPTVDDDEWGSENPASEPSPVVADEWGEPGVAEPEQPSGADAPTNDDEWGGEPTPTPPTPVPATAAEGEDKDEGREDLKRCLVDTVYDSGLGLKASSEVRGEVVELVAQLEAANPTPAPVQAPDLDGNWILLYTAYSELLPILLAGATPFSKVEKISQEIDSRSMTIVNASTISTPFASFSFSATASFEVQSSSRIEVQFKEGSFQPPEISSSVKLPAQIAIFGQKISLGPVQQLLNPLQQAFAGIAGSISGQPPLKVPIPGNNRAKSWLLTTYLDKDLRISRGDGGGLFVLAKEGSPLLD</sequence>
<dbReference type="OMA" id="PESINIF"/>
<dbReference type="STRING" id="15368.I1I6H9"/>
<evidence type="ECO:0000256" key="1">
    <source>
        <dbReference type="ARBA" id="ARBA00004474"/>
    </source>
</evidence>
<dbReference type="KEGG" id="bdi:100840444"/>
<dbReference type="GeneID" id="100840444"/>
<keyword evidence="2" id="KW-0934">Plastid</keyword>
<dbReference type="EnsemblPlants" id="KQJ97973">
    <property type="protein sequence ID" value="KQJ97973"/>
    <property type="gene ID" value="BRADI_3g34400v3"/>
</dbReference>
<dbReference type="Proteomes" id="UP000008810">
    <property type="component" value="Chromosome 3"/>
</dbReference>
<protein>
    <recommendedName>
        <fullName evidence="5">Plastid lipid-associated protein/fibrillin conserved domain-containing protein</fullName>
    </recommendedName>
</protein>
<keyword evidence="8" id="KW-1185">Reference proteome</keyword>